<name>A0A8X8CFE3_POPTO</name>
<comment type="caution">
    <text evidence="1">The sequence shown here is derived from an EMBL/GenBank/DDBJ whole genome shotgun (WGS) entry which is preliminary data.</text>
</comment>
<proteinExistence type="predicted"/>
<dbReference type="AlphaFoldDB" id="A0A8X8CFE3"/>
<dbReference type="EMBL" id="JAAWWB010000026">
    <property type="protein sequence ID" value="KAG6751089.1"/>
    <property type="molecule type" value="Genomic_DNA"/>
</dbReference>
<evidence type="ECO:0000313" key="2">
    <source>
        <dbReference type="Proteomes" id="UP000886885"/>
    </source>
</evidence>
<evidence type="ECO:0000313" key="1">
    <source>
        <dbReference type="EMBL" id="KAG6751089.1"/>
    </source>
</evidence>
<organism evidence="1 2">
    <name type="scientific">Populus tomentosa</name>
    <name type="common">Chinese white poplar</name>
    <dbReference type="NCBI Taxonomy" id="118781"/>
    <lineage>
        <taxon>Eukaryota</taxon>
        <taxon>Viridiplantae</taxon>
        <taxon>Streptophyta</taxon>
        <taxon>Embryophyta</taxon>
        <taxon>Tracheophyta</taxon>
        <taxon>Spermatophyta</taxon>
        <taxon>Magnoliopsida</taxon>
        <taxon>eudicotyledons</taxon>
        <taxon>Gunneridae</taxon>
        <taxon>Pentapetalae</taxon>
        <taxon>rosids</taxon>
        <taxon>fabids</taxon>
        <taxon>Malpighiales</taxon>
        <taxon>Salicaceae</taxon>
        <taxon>Saliceae</taxon>
        <taxon>Populus</taxon>
    </lineage>
</organism>
<dbReference type="Proteomes" id="UP000886885">
    <property type="component" value="Chromosome 13D"/>
</dbReference>
<sequence>MLAITNFTSGGLHGSRVFGLKSDCRAVRSFARLMSKNEDIRKVKLLMQQSLSHGAPVPKLSKMLEVLVDHFSEWHPLS</sequence>
<dbReference type="OrthoDB" id="6513042at2759"/>
<protein>
    <submittedName>
        <fullName evidence="1">Uncharacterized protein</fullName>
    </submittedName>
</protein>
<keyword evidence="2" id="KW-1185">Reference proteome</keyword>
<accession>A0A8X8CFE3</accession>
<gene>
    <name evidence="1" type="ORF">POTOM_045606</name>
</gene>
<reference evidence="1" key="1">
    <citation type="journal article" date="2020" name="bioRxiv">
        <title>Hybrid origin of Populus tomentosa Carr. identified through genome sequencing and phylogenomic analysis.</title>
        <authorList>
            <person name="An X."/>
            <person name="Gao K."/>
            <person name="Chen Z."/>
            <person name="Li J."/>
            <person name="Yang X."/>
            <person name="Yang X."/>
            <person name="Zhou J."/>
            <person name="Guo T."/>
            <person name="Zhao T."/>
            <person name="Huang S."/>
            <person name="Miao D."/>
            <person name="Khan W.U."/>
            <person name="Rao P."/>
            <person name="Ye M."/>
            <person name="Lei B."/>
            <person name="Liao W."/>
            <person name="Wang J."/>
            <person name="Ji L."/>
            <person name="Li Y."/>
            <person name="Guo B."/>
            <person name="Mustafa N.S."/>
            <person name="Li S."/>
            <person name="Yun Q."/>
            <person name="Keller S.R."/>
            <person name="Mao J."/>
            <person name="Zhang R."/>
            <person name="Strauss S.H."/>
        </authorList>
    </citation>
    <scope>NUCLEOTIDE SEQUENCE</scope>
    <source>
        <strain evidence="1">GM15</strain>
        <tissue evidence="1">Leaf</tissue>
    </source>
</reference>